<dbReference type="GO" id="GO:0050135">
    <property type="term" value="F:NADP+ nucleosidase activity"/>
    <property type="evidence" value="ECO:0007669"/>
    <property type="project" value="InterPro"/>
</dbReference>
<accession>A0A9X2XJC7</accession>
<comment type="caution">
    <text evidence="2">The sequence shown here is derived from an EMBL/GenBank/DDBJ whole genome shotgun (WGS) entry which is preliminary data.</text>
</comment>
<reference evidence="2" key="2">
    <citation type="journal article" date="2023" name="mSystems">
        <title>Charting the Lipopeptidome of Nonpathogenic Pseudomonas.</title>
        <authorList>
            <person name="Cesa-Luna C."/>
            <person name="Geudens N."/>
            <person name="Girard L."/>
            <person name="De Roo V."/>
            <person name="Maklad H.R."/>
            <person name="Martins J.C."/>
            <person name="Hofte M."/>
            <person name="De Mot R."/>
        </authorList>
    </citation>
    <scope>NUCLEOTIDE SEQUENCE</scope>
    <source>
        <strain evidence="2">B1M3-32</strain>
    </source>
</reference>
<sequence length="277" mass="30596">MPAEHSISTQDIERSLTRLDACIKELQRFNCSNVGRADPTLIALSARITDTLRRCFGDSSASYDTFKGASILQSNTLTSDRVYHSQQAAHRISQSTLLLEEAKRVLKEDLADLEHEQSKALSPIVVETSPPSRRIFVVHGHEEGPRESVARFLAQLGFEPIILHEQANQGRTVMEKVEAHGDVSFAVVLLTPDDQGCANGGTPEPRARQNVLLELGYFLGRLGRNKVCALKRGIVEIPSDFAGVVWESMDGGGWKQALGRELEAAGHEIDWNKVMRV</sequence>
<dbReference type="AlphaFoldDB" id="A0A9X2XJC7"/>
<feature type="domain" description="CD-NTase-associated protein 12/Pycsar effector protein TIR" evidence="1">
    <location>
        <begin position="134"/>
        <end position="250"/>
    </location>
</feature>
<keyword evidence="3" id="KW-1185">Reference proteome</keyword>
<dbReference type="Pfam" id="PF10137">
    <property type="entry name" value="CAP12-PCTIR_TIR"/>
    <property type="match status" value="1"/>
</dbReference>
<organism evidence="2 3">
    <name type="scientific">Pseudomonas koreensis</name>
    <dbReference type="NCBI Taxonomy" id="198620"/>
    <lineage>
        <taxon>Bacteria</taxon>
        <taxon>Pseudomonadati</taxon>
        <taxon>Pseudomonadota</taxon>
        <taxon>Gammaproteobacteria</taxon>
        <taxon>Pseudomonadales</taxon>
        <taxon>Pseudomonadaceae</taxon>
        <taxon>Pseudomonas</taxon>
    </lineage>
</organism>
<dbReference type="EMBL" id="JAOSKY010000014">
    <property type="protein sequence ID" value="MCU7250344.1"/>
    <property type="molecule type" value="Genomic_DNA"/>
</dbReference>
<dbReference type="InterPro" id="IPR019302">
    <property type="entry name" value="CAP12/PCTIR_TIR_dom"/>
</dbReference>
<protein>
    <submittedName>
        <fullName evidence="2">Nucleotide-binding protein</fullName>
    </submittedName>
</protein>
<proteinExistence type="predicted"/>
<dbReference type="RefSeq" id="WP_301623003.1">
    <property type="nucleotide sequence ID" value="NZ_JAOSKY010000014.1"/>
</dbReference>
<name>A0A9X2XJC7_9PSED</name>
<reference evidence="2" key="1">
    <citation type="submission" date="2022-09" db="EMBL/GenBank/DDBJ databases">
        <authorList>
            <person name="Cesa-Luna C."/>
            <person name="Girard L."/>
            <person name="Lood C."/>
            <person name="Hofte M."/>
            <person name="De Mot R."/>
        </authorList>
    </citation>
    <scope>NUCLEOTIDE SEQUENCE</scope>
    <source>
        <strain evidence="2">B1M3-32</strain>
    </source>
</reference>
<evidence type="ECO:0000259" key="1">
    <source>
        <dbReference type="Pfam" id="PF10137"/>
    </source>
</evidence>
<evidence type="ECO:0000313" key="2">
    <source>
        <dbReference type="EMBL" id="MCU7250344.1"/>
    </source>
</evidence>
<dbReference type="Proteomes" id="UP001139955">
    <property type="component" value="Unassembled WGS sequence"/>
</dbReference>
<evidence type="ECO:0000313" key="3">
    <source>
        <dbReference type="Proteomes" id="UP001139955"/>
    </source>
</evidence>
<gene>
    <name evidence="2" type="ORF">OC940_21235</name>
</gene>